<accession>A0A1Z5KS27</accession>
<dbReference type="AlphaFoldDB" id="A0A1Z5KS27"/>
<sequence length="139" mass="16013">MVFYCILDAVRGEPKLPDGPTRLPPYFPVEPAGCESHAQKLFSCLTDEATSRARDMEKAGFHKSYFDDVKVHVDEKAAQIAANDPTLPQPGDNPLDVCRTQIAFYQRCCDRELKKRKNWMLTEPFRVQEEYRYQKNVSP</sequence>
<protein>
    <submittedName>
        <fullName evidence="1">Uncharacterized protein</fullName>
    </submittedName>
</protein>
<dbReference type="Proteomes" id="UP000198406">
    <property type="component" value="Unassembled WGS sequence"/>
</dbReference>
<proteinExistence type="predicted"/>
<gene>
    <name evidence="1" type="ORF">FisN_1Hu005</name>
</gene>
<keyword evidence="2" id="KW-1185">Reference proteome</keyword>
<dbReference type="EMBL" id="BDSP01000284">
    <property type="protein sequence ID" value="GAX28997.1"/>
    <property type="molecule type" value="Genomic_DNA"/>
</dbReference>
<organism evidence="1 2">
    <name type="scientific">Fistulifera solaris</name>
    <name type="common">Oleaginous diatom</name>
    <dbReference type="NCBI Taxonomy" id="1519565"/>
    <lineage>
        <taxon>Eukaryota</taxon>
        <taxon>Sar</taxon>
        <taxon>Stramenopiles</taxon>
        <taxon>Ochrophyta</taxon>
        <taxon>Bacillariophyta</taxon>
        <taxon>Bacillariophyceae</taxon>
        <taxon>Bacillariophycidae</taxon>
        <taxon>Naviculales</taxon>
        <taxon>Naviculaceae</taxon>
        <taxon>Fistulifera</taxon>
    </lineage>
</organism>
<evidence type="ECO:0000313" key="2">
    <source>
        <dbReference type="Proteomes" id="UP000198406"/>
    </source>
</evidence>
<dbReference type="OrthoDB" id="37579at2759"/>
<evidence type="ECO:0000313" key="1">
    <source>
        <dbReference type="EMBL" id="GAX28997.1"/>
    </source>
</evidence>
<name>A0A1Z5KS27_FISSO</name>
<comment type="caution">
    <text evidence="1">The sequence shown here is derived from an EMBL/GenBank/DDBJ whole genome shotgun (WGS) entry which is preliminary data.</text>
</comment>
<dbReference type="InParanoid" id="A0A1Z5KS27"/>
<reference evidence="1 2" key="1">
    <citation type="journal article" date="2015" name="Plant Cell">
        <title>Oil accumulation by the oleaginous diatom Fistulifera solaris as revealed by the genome and transcriptome.</title>
        <authorList>
            <person name="Tanaka T."/>
            <person name="Maeda Y."/>
            <person name="Veluchamy A."/>
            <person name="Tanaka M."/>
            <person name="Abida H."/>
            <person name="Marechal E."/>
            <person name="Bowler C."/>
            <person name="Muto M."/>
            <person name="Sunaga Y."/>
            <person name="Tanaka M."/>
            <person name="Yoshino T."/>
            <person name="Taniguchi T."/>
            <person name="Fukuda Y."/>
            <person name="Nemoto M."/>
            <person name="Matsumoto M."/>
            <person name="Wong P.S."/>
            <person name="Aburatani S."/>
            <person name="Fujibuchi W."/>
        </authorList>
    </citation>
    <scope>NUCLEOTIDE SEQUENCE [LARGE SCALE GENOMIC DNA]</scope>
    <source>
        <strain evidence="1 2">JPCC DA0580</strain>
    </source>
</reference>